<protein>
    <submittedName>
        <fullName evidence="2">Uncharacterized protein</fullName>
    </submittedName>
</protein>
<keyword evidence="3" id="KW-1185">Reference proteome</keyword>
<keyword evidence="1" id="KW-0812">Transmembrane</keyword>
<dbReference type="EMBL" id="CP003653">
    <property type="protein sequence ID" value="AFZ34270.1"/>
    <property type="molecule type" value="Genomic_DNA"/>
</dbReference>
<name>K9XNT3_STAC7</name>
<dbReference type="AlphaFoldDB" id="K9XNT3"/>
<dbReference type="RefSeq" id="WP_015191943.1">
    <property type="nucleotide sequence ID" value="NC_019748.1"/>
</dbReference>
<accession>K9XNT3</accession>
<sequence>MFPPRWFAKISSLSIDFWLCLPLLSVAFWIGGELISNQVLSRPFNVVSELEANKKTQINLTVTVQFIQVLIDKNRGLAQVEVKTSDSELKRLEFIFPIANFEQVEALIAKELGLSQADVRSLTRYQIKY</sequence>
<proteinExistence type="predicted"/>
<keyword evidence="1" id="KW-1133">Transmembrane helix</keyword>
<dbReference type="KEGG" id="scs:Sta7437_0675"/>
<evidence type="ECO:0000313" key="3">
    <source>
        <dbReference type="Proteomes" id="UP000010473"/>
    </source>
</evidence>
<organism evidence="2 3">
    <name type="scientific">Stanieria cyanosphaera (strain ATCC 29371 / PCC 7437)</name>
    <dbReference type="NCBI Taxonomy" id="111780"/>
    <lineage>
        <taxon>Bacteria</taxon>
        <taxon>Bacillati</taxon>
        <taxon>Cyanobacteriota</taxon>
        <taxon>Cyanophyceae</taxon>
        <taxon>Pleurocapsales</taxon>
        <taxon>Dermocarpellaceae</taxon>
        <taxon>Stanieria</taxon>
    </lineage>
</organism>
<evidence type="ECO:0000313" key="2">
    <source>
        <dbReference type="EMBL" id="AFZ34270.1"/>
    </source>
</evidence>
<keyword evidence="1" id="KW-0472">Membrane</keyword>
<evidence type="ECO:0000256" key="1">
    <source>
        <dbReference type="SAM" id="Phobius"/>
    </source>
</evidence>
<dbReference type="HOGENOM" id="CLU_159186_0_0_3"/>
<gene>
    <name evidence="2" type="ordered locus">Sta7437_0675</name>
</gene>
<feature type="transmembrane region" description="Helical" evidence="1">
    <location>
        <begin position="6"/>
        <end position="30"/>
    </location>
</feature>
<dbReference type="eggNOG" id="ENOG50332II">
    <property type="taxonomic scope" value="Bacteria"/>
</dbReference>
<dbReference type="OrthoDB" id="513799at2"/>
<dbReference type="Proteomes" id="UP000010473">
    <property type="component" value="Chromosome"/>
</dbReference>
<reference evidence="3" key="1">
    <citation type="journal article" date="2013" name="Proc. Natl. Acad. Sci. U.S.A.">
        <title>Improving the coverage of the cyanobacterial phylum using diversity-driven genome sequencing.</title>
        <authorList>
            <person name="Shih P.M."/>
            <person name="Wu D."/>
            <person name="Latifi A."/>
            <person name="Axen S.D."/>
            <person name="Fewer D.P."/>
            <person name="Talla E."/>
            <person name="Calteau A."/>
            <person name="Cai F."/>
            <person name="Tandeau de Marsac N."/>
            <person name="Rippka R."/>
            <person name="Herdman M."/>
            <person name="Sivonen K."/>
            <person name="Coursin T."/>
            <person name="Laurent T."/>
            <person name="Goodwin L."/>
            <person name="Nolan M."/>
            <person name="Davenport K.W."/>
            <person name="Han C.S."/>
            <person name="Rubin E.M."/>
            <person name="Eisen J.A."/>
            <person name="Woyke T."/>
            <person name="Gugger M."/>
            <person name="Kerfeld C.A."/>
        </authorList>
    </citation>
    <scope>NUCLEOTIDE SEQUENCE [LARGE SCALE GENOMIC DNA]</scope>
    <source>
        <strain evidence="3">ATCC 29371 / PCC 7437</strain>
    </source>
</reference>